<dbReference type="Proteomes" id="UP000299102">
    <property type="component" value="Unassembled WGS sequence"/>
</dbReference>
<name>A0A4C1YGA9_EUMVA</name>
<evidence type="ECO:0000313" key="2">
    <source>
        <dbReference type="Proteomes" id="UP000299102"/>
    </source>
</evidence>
<evidence type="ECO:0000313" key="1">
    <source>
        <dbReference type="EMBL" id="GBP74353.1"/>
    </source>
</evidence>
<protein>
    <submittedName>
        <fullName evidence="1">Uncharacterized protein</fullName>
    </submittedName>
</protein>
<proteinExistence type="predicted"/>
<keyword evidence="2" id="KW-1185">Reference proteome</keyword>
<sequence length="85" mass="10240">MCQNGIKRSVMGVRKRDRIKLKMIKRKTKFEKVQTVYRKLKWRWAGHMTREKKEKLTKTITECTLEKEGKPQKEGKTVKAMGRRF</sequence>
<accession>A0A4C1YGA9</accession>
<dbReference type="EMBL" id="BGZK01001204">
    <property type="protein sequence ID" value="GBP74353.1"/>
    <property type="molecule type" value="Genomic_DNA"/>
</dbReference>
<dbReference type="OrthoDB" id="407509at2759"/>
<dbReference type="AlphaFoldDB" id="A0A4C1YGA9"/>
<organism evidence="1 2">
    <name type="scientific">Eumeta variegata</name>
    <name type="common">Bagworm moth</name>
    <name type="synonym">Eumeta japonica</name>
    <dbReference type="NCBI Taxonomy" id="151549"/>
    <lineage>
        <taxon>Eukaryota</taxon>
        <taxon>Metazoa</taxon>
        <taxon>Ecdysozoa</taxon>
        <taxon>Arthropoda</taxon>
        <taxon>Hexapoda</taxon>
        <taxon>Insecta</taxon>
        <taxon>Pterygota</taxon>
        <taxon>Neoptera</taxon>
        <taxon>Endopterygota</taxon>
        <taxon>Lepidoptera</taxon>
        <taxon>Glossata</taxon>
        <taxon>Ditrysia</taxon>
        <taxon>Tineoidea</taxon>
        <taxon>Psychidae</taxon>
        <taxon>Oiketicinae</taxon>
        <taxon>Eumeta</taxon>
    </lineage>
</organism>
<comment type="caution">
    <text evidence="1">The sequence shown here is derived from an EMBL/GenBank/DDBJ whole genome shotgun (WGS) entry which is preliminary data.</text>
</comment>
<gene>
    <name evidence="1" type="ORF">EVAR_84405_1</name>
</gene>
<reference evidence="1 2" key="1">
    <citation type="journal article" date="2019" name="Commun. Biol.">
        <title>The bagworm genome reveals a unique fibroin gene that provides high tensile strength.</title>
        <authorList>
            <person name="Kono N."/>
            <person name="Nakamura H."/>
            <person name="Ohtoshi R."/>
            <person name="Tomita M."/>
            <person name="Numata K."/>
            <person name="Arakawa K."/>
        </authorList>
    </citation>
    <scope>NUCLEOTIDE SEQUENCE [LARGE SCALE GENOMIC DNA]</scope>
</reference>